<name>A0A0C2WRM7_SERVB</name>
<reference evidence="3 4" key="1">
    <citation type="submission" date="2014-04" db="EMBL/GenBank/DDBJ databases">
        <authorList>
            <consortium name="DOE Joint Genome Institute"/>
            <person name="Kuo A."/>
            <person name="Zuccaro A."/>
            <person name="Kohler A."/>
            <person name="Nagy L.G."/>
            <person name="Floudas D."/>
            <person name="Copeland A."/>
            <person name="Barry K.W."/>
            <person name="Cichocki N."/>
            <person name="Veneault-Fourrey C."/>
            <person name="LaButti K."/>
            <person name="Lindquist E.A."/>
            <person name="Lipzen A."/>
            <person name="Lundell T."/>
            <person name="Morin E."/>
            <person name="Murat C."/>
            <person name="Sun H."/>
            <person name="Tunlid A."/>
            <person name="Henrissat B."/>
            <person name="Grigoriev I.V."/>
            <person name="Hibbett D.S."/>
            <person name="Martin F."/>
            <person name="Nordberg H.P."/>
            <person name="Cantor M.N."/>
            <person name="Hua S.X."/>
        </authorList>
    </citation>
    <scope>NUCLEOTIDE SEQUENCE [LARGE SCALE GENOMIC DNA]</scope>
    <source>
        <strain evidence="3 4">MAFF 305830</strain>
    </source>
</reference>
<feature type="domain" description="VWFA" evidence="2">
    <location>
        <begin position="152"/>
        <end position="334"/>
    </location>
</feature>
<keyword evidence="4" id="KW-1185">Reference proteome</keyword>
<dbReference type="HOGENOM" id="CLU_003826_3_0_1"/>
<dbReference type="PANTHER" id="PTHR45737:SF6">
    <property type="entry name" value="VON WILLEBRAND FACTOR A DOMAIN-CONTAINING PROTEIN 5A"/>
    <property type="match status" value="1"/>
</dbReference>
<dbReference type="Proteomes" id="UP000054097">
    <property type="component" value="Unassembled WGS sequence"/>
</dbReference>
<reference evidence="4" key="2">
    <citation type="submission" date="2015-01" db="EMBL/GenBank/DDBJ databases">
        <title>Evolutionary Origins and Diversification of the Mycorrhizal Mutualists.</title>
        <authorList>
            <consortium name="DOE Joint Genome Institute"/>
            <consortium name="Mycorrhizal Genomics Consortium"/>
            <person name="Kohler A."/>
            <person name="Kuo A."/>
            <person name="Nagy L.G."/>
            <person name="Floudas D."/>
            <person name="Copeland A."/>
            <person name="Barry K.W."/>
            <person name="Cichocki N."/>
            <person name="Veneault-Fourrey C."/>
            <person name="LaButti K."/>
            <person name="Lindquist E.A."/>
            <person name="Lipzen A."/>
            <person name="Lundell T."/>
            <person name="Morin E."/>
            <person name="Murat C."/>
            <person name="Riley R."/>
            <person name="Ohm R."/>
            <person name="Sun H."/>
            <person name="Tunlid A."/>
            <person name="Henrissat B."/>
            <person name="Grigoriev I.V."/>
            <person name="Hibbett D.S."/>
            <person name="Martin F."/>
        </authorList>
    </citation>
    <scope>NUCLEOTIDE SEQUENCE [LARGE SCALE GENOMIC DNA]</scope>
    <source>
        <strain evidence="4">MAFF 305830</strain>
    </source>
</reference>
<dbReference type="STRING" id="933852.A0A0C2WRM7"/>
<evidence type="ECO:0000313" key="4">
    <source>
        <dbReference type="Proteomes" id="UP000054097"/>
    </source>
</evidence>
<dbReference type="AlphaFoldDB" id="A0A0C2WRM7"/>
<evidence type="ECO:0000256" key="1">
    <source>
        <dbReference type="SAM" id="MobiDB-lite"/>
    </source>
</evidence>
<dbReference type="OrthoDB" id="1729737at2759"/>
<dbReference type="EMBL" id="KN824459">
    <property type="protein sequence ID" value="KIM20227.1"/>
    <property type="molecule type" value="Genomic_DNA"/>
</dbReference>
<dbReference type="PANTHER" id="PTHR45737">
    <property type="entry name" value="VON WILLEBRAND FACTOR A DOMAIN-CONTAINING PROTEIN 5A"/>
    <property type="match status" value="1"/>
</dbReference>
<accession>A0A0C2WRM7</accession>
<proteinExistence type="predicted"/>
<feature type="region of interest" description="Disordered" evidence="1">
    <location>
        <begin position="558"/>
        <end position="583"/>
    </location>
</feature>
<dbReference type="InterPro" id="IPR036465">
    <property type="entry name" value="vWFA_dom_sf"/>
</dbReference>
<dbReference type="Gene3D" id="3.40.50.410">
    <property type="entry name" value="von Willebrand factor, type A domain"/>
    <property type="match status" value="1"/>
</dbReference>
<dbReference type="PROSITE" id="PS50234">
    <property type="entry name" value="VWFA"/>
    <property type="match status" value="1"/>
</dbReference>
<dbReference type="Pfam" id="PF13768">
    <property type="entry name" value="VWA_3"/>
    <property type="match status" value="1"/>
</dbReference>
<dbReference type="InterPro" id="IPR002035">
    <property type="entry name" value="VWF_A"/>
</dbReference>
<evidence type="ECO:0000313" key="3">
    <source>
        <dbReference type="EMBL" id="KIM20227.1"/>
    </source>
</evidence>
<dbReference type="SUPFAM" id="SSF53300">
    <property type="entry name" value="vWA-like"/>
    <property type="match status" value="1"/>
</dbReference>
<gene>
    <name evidence="3" type="ORF">M408DRAFT_30544</name>
</gene>
<dbReference type="SMART" id="SM00327">
    <property type="entry name" value="VWA"/>
    <property type="match status" value="1"/>
</dbReference>
<protein>
    <recommendedName>
        <fullName evidence="2">VWFA domain-containing protein</fullName>
    </recommendedName>
</protein>
<evidence type="ECO:0000259" key="2">
    <source>
        <dbReference type="PROSITE" id="PS50234"/>
    </source>
</evidence>
<sequence>MSFVSIIPHDGSSPQALRITMPTAIAPRYGVAPTNIPWFKKNRGNRFELTVAVQMSKTVTSISSPSHPIGLTLGCAEKELTGDYEPSKVFVRLGNSAFLDKDIVIVISAQGLDAPRCTVERWLASEGAEETTDAYALTLVPKFDLPPLPSQEYIFLVDRSGSMDGGRMEAVKTSLQIMLKSLPSKNTTFNIISFGSDHTSLWHKSQIYSAETVAEASKHVDTFTANYGGTSLRSALRFAFSSRQALAANSTEKPPASVFVLTDGEAWDLDGVNNLVRESVESAKKQDELLRAFVLGVGNQVSTAMCEAIARAGQGCAVFVAEGEKPAAKLMNLLKAARGGMIEDLAIDWGVEESVAELEDDFEMISDPSDTETPAPQAELPPLSLFDEEMPTTDTTEVGPQKIIMQLPPPPVTQQAPKSDKLPVPLYPGFRCSIFAIIKQPSNPGPYSPTIKITGKVLGRAVAFQVPVTPITVNASTTARTMESGKLLHTLAAKALIQVYEDMQTSAETKAQIERLGKRYSLASSVTSFLAIDHELSSAQAVRSQANTISPVVESRRFRSRSPRTTMIPAPMESSRSRSRSPQIIHVNASVKSRRSRVLEAVAHGDS</sequence>
<organism evidence="3 4">
    <name type="scientific">Serendipita vermifera MAFF 305830</name>
    <dbReference type="NCBI Taxonomy" id="933852"/>
    <lineage>
        <taxon>Eukaryota</taxon>
        <taxon>Fungi</taxon>
        <taxon>Dikarya</taxon>
        <taxon>Basidiomycota</taxon>
        <taxon>Agaricomycotina</taxon>
        <taxon>Agaricomycetes</taxon>
        <taxon>Sebacinales</taxon>
        <taxon>Serendipitaceae</taxon>
        <taxon>Serendipita</taxon>
    </lineage>
</organism>